<dbReference type="CDD" id="cd01310">
    <property type="entry name" value="TatD_DNAse"/>
    <property type="match status" value="1"/>
</dbReference>
<feature type="binding site" evidence="1">
    <location>
        <position position="15"/>
    </location>
    <ligand>
        <name>a divalent metal cation</name>
        <dbReference type="ChEBI" id="CHEBI:60240"/>
        <label>1</label>
    </ligand>
</feature>
<feature type="binding site" evidence="1">
    <location>
        <position position="134"/>
    </location>
    <ligand>
        <name>a divalent metal cation</name>
        <dbReference type="ChEBI" id="CHEBI:60240"/>
        <label>2</label>
    </ligand>
</feature>
<dbReference type="GO" id="GO:0046872">
    <property type="term" value="F:metal ion binding"/>
    <property type="evidence" value="ECO:0007669"/>
    <property type="project" value="UniProtKB-KW"/>
</dbReference>
<dbReference type="PANTHER" id="PTHR47176:SF1">
    <property type="entry name" value="OS04G0577500 PROTEIN"/>
    <property type="match status" value="1"/>
</dbReference>
<protein>
    <submittedName>
        <fullName evidence="2">Deoxyribonuclease TatD</fullName>
        <ecNumber evidence="2">3.1.21.-</ecNumber>
    </submittedName>
</protein>
<keyword evidence="1" id="KW-0479">Metal-binding</keyword>
<dbReference type="PANTHER" id="PTHR47176">
    <property type="entry name" value="OSJNBA0020J04.13 PROTEIN"/>
    <property type="match status" value="1"/>
</dbReference>
<evidence type="ECO:0000313" key="2">
    <source>
        <dbReference type="EMBL" id="AQQ69975.1"/>
    </source>
</evidence>
<gene>
    <name evidence="2" type="primary">tatD</name>
    <name evidence="2" type="ORF">SMSP2_00311</name>
</gene>
<dbReference type="InterPro" id="IPR032466">
    <property type="entry name" value="Metal_Hydrolase"/>
</dbReference>
<dbReference type="Pfam" id="PF01026">
    <property type="entry name" value="TatD_DNase"/>
    <property type="match status" value="1"/>
</dbReference>
<dbReference type="Gene3D" id="3.20.20.140">
    <property type="entry name" value="Metal-dependent hydrolases"/>
    <property type="match status" value="1"/>
</dbReference>
<dbReference type="EC" id="3.1.21.-" evidence="2"/>
<dbReference type="PIRSF" id="PIRSF005902">
    <property type="entry name" value="DNase_TatD"/>
    <property type="match status" value="1"/>
</dbReference>
<accession>A0A1Q2MB72</accession>
<dbReference type="SUPFAM" id="SSF51556">
    <property type="entry name" value="Metallo-dependent hydrolases"/>
    <property type="match status" value="1"/>
</dbReference>
<feature type="binding site" evidence="1">
    <location>
        <position position="98"/>
    </location>
    <ligand>
        <name>a divalent metal cation</name>
        <dbReference type="ChEBI" id="CHEBI:60240"/>
        <label>1</label>
    </ligand>
</feature>
<name>A0A1Q2MB72_9BACT</name>
<proteinExistence type="predicted"/>
<dbReference type="STRING" id="1851148.SMSP2_00311"/>
<dbReference type="RefSeq" id="WP_146682273.1">
    <property type="nucleotide sequence ID" value="NZ_CP019646.1"/>
</dbReference>
<keyword evidence="3" id="KW-1185">Reference proteome</keyword>
<evidence type="ECO:0000313" key="3">
    <source>
        <dbReference type="Proteomes" id="UP000188181"/>
    </source>
</evidence>
<keyword evidence="2" id="KW-0378">Hydrolase</keyword>
<feature type="binding site" evidence="1">
    <location>
        <position position="13"/>
    </location>
    <ligand>
        <name>a divalent metal cation</name>
        <dbReference type="ChEBI" id="CHEBI:60240"/>
        <label>1</label>
    </ligand>
</feature>
<organism evidence="2 3">
    <name type="scientific">Limihaloglobus sulfuriphilus</name>
    <dbReference type="NCBI Taxonomy" id="1851148"/>
    <lineage>
        <taxon>Bacteria</taxon>
        <taxon>Pseudomonadati</taxon>
        <taxon>Planctomycetota</taxon>
        <taxon>Phycisphaerae</taxon>
        <taxon>Sedimentisphaerales</taxon>
        <taxon>Sedimentisphaeraceae</taxon>
        <taxon>Limihaloglobus</taxon>
    </lineage>
</organism>
<dbReference type="KEGG" id="pbas:SMSP2_00311"/>
<dbReference type="GO" id="GO:0016788">
    <property type="term" value="F:hydrolase activity, acting on ester bonds"/>
    <property type="evidence" value="ECO:0007669"/>
    <property type="project" value="InterPro"/>
</dbReference>
<dbReference type="OrthoDB" id="9810005at2"/>
<feature type="binding site" evidence="1">
    <location>
        <position position="159"/>
    </location>
    <ligand>
        <name>a divalent metal cation</name>
        <dbReference type="ChEBI" id="CHEBI:60240"/>
        <label>2</label>
    </ligand>
</feature>
<dbReference type="Proteomes" id="UP000188181">
    <property type="component" value="Chromosome"/>
</dbReference>
<dbReference type="EMBL" id="CP019646">
    <property type="protein sequence ID" value="AQQ69975.1"/>
    <property type="molecule type" value="Genomic_DNA"/>
</dbReference>
<dbReference type="InterPro" id="IPR001130">
    <property type="entry name" value="TatD-like"/>
</dbReference>
<evidence type="ECO:0000256" key="1">
    <source>
        <dbReference type="PIRSR" id="PIRSR005902-1"/>
    </source>
</evidence>
<dbReference type="AlphaFoldDB" id="A0A1Q2MB72"/>
<reference evidence="3" key="1">
    <citation type="submission" date="2017-02" db="EMBL/GenBank/DDBJ databases">
        <title>Comparative genomics and description of representatives of a novel lineage of planctomycetes thriving in anoxic sediments.</title>
        <authorList>
            <person name="Spring S."/>
            <person name="Bunk B."/>
            <person name="Sproer C."/>
        </authorList>
    </citation>
    <scope>NUCLEOTIDE SEQUENCE [LARGE SCALE GENOMIC DNA]</scope>
    <source>
        <strain evidence="3">SM-Chi-D1</strain>
    </source>
</reference>
<sequence length="283" mass="32152">MFKTNEINYIDCHMHLQLPEFDGCRDEIVSMAAENGVTHMLCNSTGPLDWETVYNYSLKYDTVVPCFGFHPWSTSSHLEDWQNKLRQYLTMTASGVGEIGLDRWKKPFDADVQQYLLDTQLKLAAELERPVFIHCIKAWGRLVNIIKSQKKLPPFIVIHAYNGSLELTRQLLDIGCVFSFAGNCLSPKKLKARRLIRFIPSDKFYIETDSPELIPPAEYLSRKVLRKNGLPRNEPCNLPAILAGIAEIRGICAEKLKAQIAKNASELLKAMKNNLAETSKHSL</sequence>
<feature type="binding site" evidence="1">
    <location>
        <position position="209"/>
    </location>
    <ligand>
        <name>a divalent metal cation</name>
        <dbReference type="ChEBI" id="CHEBI:60240"/>
        <label>1</label>
    </ligand>
</feature>